<evidence type="ECO:0000256" key="6">
    <source>
        <dbReference type="SAM" id="Phobius"/>
    </source>
</evidence>
<feature type="transmembrane region" description="Helical" evidence="6">
    <location>
        <begin position="249"/>
        <end position="267"/>
    </location>
</feature>
<organism evidence="8 9">
    <name type="scientific">Lentibacillus salinarum</name>
    <dbReference type="NCBI Taxonomy" id="446820"/>
    <lineage>
        <taxon>Bacteria</taxon>
        <taxon>Bacillati</taxon>
        <taxon>Bacillota</taxon>
        <taxon>Bacilli</taxon>
        <taxon>Bacillales</taxon>
        <taxon>Bacillaceae</taxon>
        <taxon>Lentibacillus</taxon>
    </lineage>
</organism>
<feature type="transmembrane region" description="Helical" evidence="6">
    <location>
        <begin position="287"/>
        <end position="308"/>
    </location>
</feature>
<feature type="domain" description="Heme-copper oxidase subunit III family profile" evidence="7">
    <location>
        <begin position="237"/>
        <end position="471"/>
    </location>
</feature>
<evidence type="ECO:0000256" key="1">
    <source>
        <dbReference type="ARBA" id="ARBA00004651"/>
    </source>
</evidence>
<keyword evidence="2" id="KW-1003">Cell membrane</keyword>
<feature type="transmembrane region" description="Helical" evidence="6">
    <location>
        <begin position="187"/>
        <end position="210"/>
    </location>
</feature>
<dbReference type="Pfam" id="PF03553">
    <property type="entry name" value="Na_H_antiporter"/>
    <property type="match status" value="1"/>
</dbReference>
<dbReference type="EMBL" id="JBHTNH010000008">
    <property type="protein sequence ID" value="MFD1361312.1"/>
    <property type="molecule type" value="Genomic_DNA"/>
</dbReference>
<evidence type="ECO:0000256" key="5">
    <source>
        <dbReference type="ARBA" id="ARBA00023136"/>
    </source>
</evidence>
<reference evidence="9" key="1">
    <citation type="journal article" date="2019" name="Int. J. Syst. Evol. Microbiol.">
        <title>The Global Catalogue of Microorganisms (GCM) 10K type strain sequencing project: providing services to taxonomists for standard genome sequencing and annotation.</title>
        <authorList>
            <consortium name="The Broad Institute Genomics Platform"/>
            <consortium name="The Broad Institute Genome Sequencing Center for Infectious Disease"/>
            <person name="Wu L."/>
            <person name="Ma J."/>
        </authorList>
    </citation>
    <scope>NUCLEOTIDE SEQUENCE [LARGE SCALE GENOMIC DNA]</scope>
    <source>
        <strain evidence="9">CCUG 54822</strain>
    </source>
</reference>
<proteinExistence type="predicted"/>
<feature type="transmembrane region" description="Helical" evidence="6">
    <location>
        <begin position="449"/>
        <end position="470"/>
    </location>
</feature>
<evidence type="ECO:0000313" key="8">
    <source>
        <dbReference type="EMBL" id="MFD1361312.1"/>
    </source>
</evidence>
<keyword evidence="4 6" id="KW-1133">Transmembrane helix</keyword>
<feature type="transmembrane region" description="Helical" evidence="6">
    <location>
        <begin position="26"/>
        <end position="43"/>
    </location>
</feature>
<accession>A0ABW3ZSI7</accession>
<protein>
    <submittedName>
        <fullName evidence="8">Na+/H+ antiporter NhaC family protein</fullName>
    </submittedName>
</protein>
<evidence type="ECO:0000259" key="7">
    <source>
        <dbReference type="PROSITE" id="PS50253"/>
    </source>
</evidence>
<comment type="subcellular location">
    <subcellularLocation>
        <location evidence="1">Cell membrane</location>
        <topology evidence="1">Multi-pass membrane protein</topology>
    </subcellularLocation>
</comment>
<dbReference type="PANTHER" id="PTHR43478">
    <property type="entry name" value="NA+/H+ ANTIPORTER-RELATED"/>
    <property type="match status" value="1"/>
</dbReference>
<dbReference type="InterPro" id="IPR018461">
    <property type="entry name" value="Na/H_Antiport_NhaC-like_C"/>
</dbReference>
<dbReference type="InterPro" id="IPR000298">
    <property type="entry name" value="Cyt_c_oxidase-like_su3"/>
</dbReference>
<dbReference type="RefSeq" id="WP_382398764.1">
    <property type="nucleotide sequence ID" value="NZ_JBHTNH010000008.1"/>
</dbReference>
<evidence type="ECO:0000256" key="3">
    <source>
        <dbReference type="ARBA" id="ARBA00022692"/>
    </source>
</evidence>
<gene>
    <name evidence="8" type="ORF">ACFQ4A_06465</name>
</gene>
<evidence type="ECO:0000313" key="9">
    <source>
        <dbReference type="Proteomes" id="UP001597178"/>
    </source>
</evidence>
<feature type="transmembrane region" description="Helical" evidence="6">
    <location>
        <begin position="360"/>
        <end position="381"/>
    </location>
</feature>
<dbReference type="PANTHER" id="PTHR43478:SF1">
    <property type="entry name" value="NA+_H+ ANTIPORTER NHAC-LIKE C-TERMINAL DOMAIN-CONTAINING PROTEIN"/>
    <property type="match status" value="1"/>
</dbReference>
<dbReference type="PROSITE" id="PS50253">
    <property type="entry name" value="COX3"/>
    <property type="match status" value="1"/>
</dbReference>
<name>A0ABW3ZSI7_9BACI</name>
<feature type="transmembrane region" description="Helical" evidence="6">
    <location>
        <begin position="64"/>
        <end position="84"/>
    </location>
</feature>
<keyword evidence="5 6" id="KW-0472">Membrane</keyword>
<dbReference type="Proteomes" id="UP001597178">
    <property type="component" value="Unassembled WGS sequence"/>
</dbReference>
<keyword evidence="3 6" id="KW-0812">Transmembrane</keyword>
<sequence>MTWLSLIPFLIVVGLSIWLKKILPGLVLGVLAGGLLVEFGVLSGTKQTVHYIVTTLSDADNIKIIAFLYLFGGLIGMMNISGGIKGFSEWVGDKIESQRGLLGLIWGTLPFTFMMPMFRIMMIGPVVKSLMGNMRITKRKVGFTMDVSTSSVIVLLPVATAFVGFMISLVESGVQKHHLDMDPYQIFLLSILFNFFAIVMLFIGLFRTFWSSSEKERIQKQDRSGDDQEHAYHRAGIEKELSTVKAQPWNLIVPLVLLLGLTLWLLWQDGAAKGADTVFQAFSKADATFVMLLAIFVTLIATFVFYMLRRQSMAETIYHFYDGGNQLMQAIILLVLVWALSLVTEDLGFSQFINATLGAFLPSFTIPAIVFVLGAAVSYFLGSSWGTWGIFMPLGMALAVSTGASIPLTVGAVFASGSFGAMTSPLGDTTIMTASILEMPLMEYARYKLKICAIGAGIATGVYLAVGFFFV</sequence>
<feature type="transmembrane region" description="Helical" evidence="6">
    <location>
        <begin position="388"/>
        <end position="406"/>
    </location>
</feature>
<feature type="transmembrane region" description="Helical" evidence="6">
    <location>
        <begin position="147"/>
        <end position="167"/>
    </location>
</feature>
<feature type="transmembrane region" description="Helical" evidence="6">
    <location>
        <begin position="104"/>
        <end position="127"/>
    </location>
</feature>
<evidence type="ECO:0000256" key="4">
    <source>
        <dbReference type="ARBA" id="ARBA00022989"/>
    </source>
</evidence>
<keyword evidence="9" id="KW-1185">Reference proteome</keyword>
<comment type="caution">
    <text evidence="8">The sequence shown here is derived from an EMBL/GenBank/DDBJ whole genome shotgun (WGS) entry which is preliminary data.</text>
</comment>
<evidence type="ECO:0000256" key="2">
    <source>
        <dbReference type="ARBA" id="ARBA00022475"/>
    </source>
</evidence>